<evidence type="ECO:0000313" key="2">
    <source>
        <dbReference type="EMBL" id="MCK8492328.1"/>
    </source>
</evidence>
<protein>
    <submittedName>
        <fullName evidence="2">Uncharacterized protein</fullName>
    </submittedName>
</protein>
<accession>A0ABT0HJI8</accession>
<proteinExistence type="predicted"/>
<dbReference type="Proteomes" id="UP001202180">
    <property type="component" value="Unassembled WGS sequence"/>
</dbReference>
<comment type="caution">
    <text evidence="2">The sequence shown here is derived from an EMBL/GenBank/DDBJ whole genome shotgun (WGS) entry which is preliminary data.</text>
</comment>
<organism evidence="2 3">
    <name type="scientific">Spirosoma liriopis</name>
    <dbReference type="NCBI Taxonomy" id="2937440"/>
    <lineage>
        <taxon>Bacteria</taxon>
        <taxon>Pseudomonadati</taxon>
        <taxon>Bacteroidota</taxon>
        <taxon>Cytophagia</taxon>
        <taxon>Cytophagales</taxon>
        <taxon>Cytophagaceae</taxon>
        <taxon>Spirosoma</taxon>
    </lineage>
</organism>
<dbReference type="RefSeq" id="WP_248476929.1">
    <property type="nucleotide sequence ID" value="NZ_JALPRF010000002.1"/>
</dbReference>
<gene>
    <name evidence="2" type="ORF">M0L20_10745</name>
</gene>
<name>A0ABT0HJI8_9BACT</name>
<keyword evidence="3" id="KW-1185">Reference proteome</keyword>
<evidence type="ECO:0000256" key="1">
    <source>
        <dbReference type="SAM" id="MobiDB-lite"/>
    </source>
</evidence>
<sequence>MTTPFSENAGRFLNSSETKSMKEAYRDRKLAVGLSTDDYVRSEYFGINQIKELLNHPDCVGLRVHHAKRWEDTDGNPTEVGVGQLKPRVLLTAVNAKGKNIGVNSGSAGLKDMNQNAATLGDGLPCPRHCGGDEDN</sequence>
<dbReference type="EMBL" id="JALPRF010000002">
    <property type="protein sequence ID" value="MCK8492328.1"/>
    <property type="molecule type" value="Genomic_DNA"/>
</dbReference>
<evidence type="ECO:0000313" key="3">
    <source>
        <dbReference type="Proteomes" id="UP001202180"/>
    </source>
</evidence>
<feature type="region of interest" description="Disordered" evidence="1">
    <location>
        <begin position="1"/>
        <end position="20"/>
    </location>
</feature>
<reference evidence="2 3" key="1">
    <citation type="submission" date="2022-04" db="EMBL/GenBank/DDBJ databases">
        <title>Spirosoma sp. strain RP8 genome sequencing and assembly.</title>
        <authorList>
            <person name="Jung Y."/>
        </authorList>
    </citation>
    <scope>NUCLEOTIDE SEQUENCE [LARGE SCALE GENOMIC DNA]</scope>
    <source>
        <strain evidence="2 3">RP8</strain>
    </source>
</reference>